<evidence type="ECO:0000313" key="1">
    <source>
        <dbReference type="EMBL" id="KAI3807523.1"/>
    </source>
</evidence>
<name>A0ACB9IIK4_9ASTR</name>
<reference evidence="2" key="1">
    <citation type="journal article" date="2022" name="Mol. Ecol. Resour.">
        <title>The genomes of chicory, endive, great burdock and yacon provide insights into Asteraceae palaeo-polyploidization history and plant inulin production.</title>
        <authorList>
            <person name="Fan W."/>
            <person name="Wang S."/>
            <person name="Wang H."/>
            <person name="Wang A."/>
            <person name="Jiang F."/>
            <person name="Liu H."/>
            <person name="Zhao H."/>
            <person name="Xu D."/>
            <person name="Zhang Y."/>
        </authorList>
    </citation>
    <scope>NUCLEOTIDE SEQUENCE [LARGE SCALE GENOMIC DNA]</scope>
    <source>
        <strain evidence="2">cv. Yunnan</strain>
    </source>
</reference>
<gene>
    <name evidence="1" type="ORF">L1987_23453</name>
</gene>
<dbReference type="EMBL" id="CM042025">
    <property type="protein sequence ID" value="KAI3807523.1"/>
    <property type="molecule type" value="Genomic_DNA"/>
</dbReference>
<comment type="caution">
    <text evidence="1">The sequence shown here is derived from an EMBL/GenBank/DDBJ whole genome shotgun (WGS) entry which is preliminary data.</text>
</comment>
<keyword evidence="2" id="KW-1185">Reference proteome</keyword>
<accession>A0ACB9IIK4</accession>
<sequence length="256" mass="28651">MMSRKGKEPVKTRVTTLEHPTSLVQAPIDEDLINMITEATVGVISQLRTHVANLKVNEKSFKKGLMFKLKQSIYQTVLILKGLRERENMGEGPSGINVGEGTSGQLPVNIEDEEKENEEEKKEEKEKDENQVDVDKDKDDDEDRGDTGLGGSDGSDSTFSDDDNDEETFVGNPSTDQGSKPLYTTVEGQVLEDIEEGDNIDDPIDVSSPLYKSDYEQIPPAEASKPRIDITEWFKAFEPKNLRSFKILLNKKENLL</sequence>
<reference evidence="1 2" key="2">
    <citation type="journal article" date="2022" name="Mol. Ecol. Resour.">
        <title>The genomes of chicory, endive, great burdock and yacon provide insights into Asteraceae paleo-polyploidization history and plant inulin production.</title>
        <authorList>
            <person name="Fan W."/>
            <person name="Wang S."/>
            <person name="Wang H."/>
            <person name="Wang A."/>
            <person name="Jiang F."/>
            <person name="Liu H."/>
            <person name="Zhao H."/>
            <person name="Xu D."/>
            <person name="Zhang Y."/>
        </authorList>
    </citation>
    <scope>NUCLEOTIDE SEQUENCE [LARGE SCALE GENOMIC DNA]</scope>
    <source>
        <strain evidence="2">cv. Yunnan</strain>
        <tissue evidence="1">Leaves</tissue>
    </source>
</reference>
<evidence type="ECO:0000313" key="2">
    <source>
        <dbReference type="Proteomes" id="UP001056120"/>
    </source>
</evidence>
<proteinExistence type="predicted"/>
<dbReference type="Proteomes" id="UP001056120">
    <property type="component" value="Linkage Group LG08"/>
</dbReference>
<organism evidence="1 2">
    <name type="scientific">Smallanthus sonchifolius</name>
    <dbReference type="NCBI Taxonomy" id="185202"/>
    <lineage>
        <taxon>Eukaryota</taxon>
        <taxon>Viridiplantae</taxon>
        <taxon>Streptophyta</taxon>
        <taxon>Embryophyta</taxon>
        <taxon>Tracheophyta</taxon>
        <taxon>Spermatophyta</taxon>
        <taxon>Magnoliopsida</taxon>
        <taxon>eudicotyledons</taxon>
        <taxon>Gunneridae</taxon>
        <taxon>Pentapetalae</taxon>
        <taxon>asterids</taxon>
        <taxon>campanulids</taxon>
        <taxon>Asterales</taxon>
        <taxon>Asteraceae</taxon>
        <taxon>Asteroideae</taxon>
        <taxon>Heliantheae alliance</taxon>
        <taxon>Millerieae</taxon>
        <taxon>Smallanthus</taxon>
    </lineage>
</organism>
<protein>
    <submittedName>
        <fullName evidence="1">Uncharacterized protein</fullName>
    </submittedName>
</protein>